<accession>A0A061SFR5</accession>
<feature type="non-terminal residue" evidence="2">
    <location>
        <position position="279"/>
    </location>
</feature>
<dbReference type="EMBL" id="GBEZ01003222">
    <property type="protein sequence ID" value="JAC81899.1"/>
    <property type="molecule type" value="Transcribed_RNA"/>
</dbReference>
<evidence type="ECO:0000256" key="1">
    <source>
        <dbReference type="SAM" id="MobiDB-lite"/>
    </source>
</evidence>
<sequence length="279" mass="31106">MTTVCQETCGKSQKQHKTSDVRKHCPTCGFSWLDRHRKNECPKCLSPLVPTHKSLKAWREFTEGSNWRPPTPKPRRACATAADTGPTAASQQWSARPPTLYYPKASCGPAERDLDVNLEKLDRSYSQVSVFVSAELRPGSATPCRAPGVKKVRFTLPAEDLELRIPRNIPSPASQPLRSCLKGHTVQDQDSFSDLSTLKSLLEQAPASSPRTSRALISKTSLTKGSRQRHSSRPEDLSSRGQRTHCPYCQFSWMDRGGRRDCPRCLRTLQESCGGREGQ</sequence>
<feature type="region of interest" description="Disordered" evidence="1">
    <location>
        <begin position="203"/>
        <end position="241"/>
    </location>
</feature>
<organism evidence="2">
    <name type="scientific">Tetraselmis sp. GSL018</name>
    <dbReference type="NCBI Taxonomy" id="582737"/>
    <lineage>
        <taxon>Eukaryota</taxon>
        <taxon>Viridiplantae</taxon>
        <taxon>Chlorophyta</taxon>
        <taxon>core chlorophytes</taxon>
        <taxon>Chlorodendrophyceae</taxon>
        <taxon>Chlorodendrales</taxon>
        <taxon>Chlorodendraceae</taxon>
        <taxon>Tetraselmis</taxon>
    </lineage>
</organism>
<evidence type="ECO:0000313" key="2">
    <source>
        <dbReference type="EMBL" id="JAC81899.1"/>
    </source>
</evidence>
<dbReference type="AlphaFoldDB" id="A0A061SFR5"/>
<protein>
    <submittedName>
        <fullName evidence="2">Uncharacterized protein</fullName>
    </submittedName>
</protein>
<proteinExistence type="predicted"/>
<reference evidence="2" key="1">
    <citation type="submission" date="2014-05" db="EMBL/GenBank/DDBJ databases">
        <title>The transcriptome of the halophilic microalga Tetraselmis sp. GSL018 isolated from the Great Salt Lake, Utah.</title>
        <authorList>
            <person name="Jinkerson R.E."/>
            <person name="D'Adamo S."/>
            <person name="Posewitz M.C."/>
        </authorList>
    </citation>
    <scope>NUCLEOTIDE SEQUENCE</scope>
    <source>
        <strain evidence="2">GSL018</strain>
    </source>
</reference>
<gene>
    <name evidence="2" type="ORF">TSPGSL018_6899</name>
</gene>
<name>A0A061SFR5_9CHLO</name>